<comment type="caution">
    <text evidence="1">The sequence shown here is derived from an EMBL/GenBank/DDBJ whole genome shotgun (WGS) entry which is preliminary data.</text>
</comment>
<evidence type="ECO:0000313" key="1">
    <source>
        <dbReference type="EMBL" id="MAH63843.1"/>
    </source>
</evidence>
<proteinExistence type="predicted"/>
<organism evidence="1 2">
    <name type="scientific">SAR324 cluster bacterium</name>
    <dbReference type="NCBI Taxonomy" id="2024889"/>
    <lineage>
        <taxon>Bacteria</taxon>
        <taxon>Deltaproteobacteria</taxon>
        <taxon>SAR324 cluster</taxon>
    </lineage>
</organism>
<dbReference type="PROSITE" id="PS51257">
    <property type="entry name" value="PROKAR_LIPOPROTEIN"/>
    <property type="match status" value="1"/>
</dbReference>
<sequence length="140" mass="15942">MKLKNFILTIATVGFLSCGCSTIQEIVGDSNTLLAGPCADLTIDEAFFLHEEAKSGFAKYLNSREDHRLYDAFYTASDSRSVAQSVSQCWDRRVSHFNAMKNLEELNNNLARVLIRNMPDEDPGQMVLVYRDKYARLMHR</sequence>
<protein>
    <recommendedName>
        <fullName evidence="3">Lipoprotein</fullName>
    </recommendedName>
</protein>
<dbReference type="Proteomes" id="UP000226525">
    <property type="component" value="Unassembled WGS sequence"/>
</dbReference>
<reference evidence="2" key="1">
    <citation type="submission" date="2017-09" db="EMBL/GenBank/DDBJ databases">
        <title>The Reconstruction of 2,631 Draft Metagenome-Assembled Genomes from the Global Oceans.</title>
        <authorList>
            <person name="Tully B.J."/>
            <person name="Graham E.D."/>
            <person name="Heidelberg J.F."/>
        </authorList>
    </citation>
    <scope>NUCLEOTIDE SEQUENCE [LARGE SCALE GENOMIC DNA]</scope>
</reference>
<gene>
    <name evidence="1" type="ORF">CMN54_10450</name>
</gene>
<dbReference type="EMBL" id="NZEX01000117">
    <property type="protein sequence ID" value="MAH63843.1"/>
    <property type="molecule type" value="Genomic_DNA"/>
</dbReference>
<accession>A0A2D6YKY2</accession>
<name>A0A2D6YKY2_9DELT</name>
<evidence type="ECO:0000313" key="2">
    <source>
        <dbReference type="Proteomes" id="UP000226525"/>
    </source>
</evidence>
<dbReference type="AlphaFoldDB" id="A0A2D6YKY2"/>
<evidence type="ECO:0008006" key="3">
    <source>
        <dbReference type="Google" id="ProtNLM"/>
    </source>
</evidence>